<dbReference type="EMBL" id="BMPT01000031">
    <property type="protein sequence ID" value="GGM44516.1"/>
    <property type="molecule type" value="Genomic_DNA"/>
</dbReference>
<name>A0A8H9GR03_9MICO</name>
<accession>A0A8H9GR03</accession>
<reference evidence="6" key="1">
    <citation type="journal article" date="2014" name="Int. J. Syst. Evol. Microbiol.">
        <title>Complete genome sequence of Corynebacterium casei LMG S-19264T (=DSM 44701T), isolated from a smear-ripened cheese.</title>
        <authorList>
            <consortium name="US DOE Joint Genome Institute (JGI-PGF)"/>
            <person name="Walter F."/>
            <person name="Albersmeier A."/>
            <person name="Kalinowski J."/>
            <person name="Ruckert C."/>
        </authorList>
    </citation>
    <scope>NUCLEOTIDE SEQUENCE</scope>
    <source>
        <strain evidence="6">JCM 3051</strain>
    </source>
</reference>
<dbReference type="GO" id="GO:0016020">
    <property type="term" value="C:membrane"/>
    <property type="evidence" value="ECO:0007669"/>
    <property type="project" value="UniProtKB-SubCell"/>
</dbReference>
<keyword evidence="2 5" id="KW-0812">Transmembrane</keyword>
<comment type="caution">
    <text evidence="6">The sequence shown here is derived from an EMBL/GenBank/DDBJ whole genome shotgun (WGS) entry which is preliminary data.</text>
</comment>
<proteinExistence type="predicted"/>
<evidence type="ECO:0000256" key="2">
    <source>
        <dbReference type="ARBA" id="ARBA00022692"/>
    </source>
</evidence>
<evidence type="ECO:0000256" key="1">
    <source>
        <dbReference type="ARBA" id="ARBA00004141"/>
    </source>
</evidence>
<dbReference type="AlphaFoldDB" id="A0A8H9GR03"/>
<evidence type="ECO:0000256" key="5">
    <source>
        <dbReference type="SAM" id="Phobius"/>
    </source>
</evidence>
<protein>
    <recommendedName>
        <fullName evidence="8">DoxX-like protein</fullName>
    </recommendedName>
</protein>
<evidence type="ECO:0000256" key="3">
    <source>
        <dbReference type="ARBA" id="ARBA00022989"/>
    </source>
</evidence>
<feature type="transmembrane region" description="Helical" evidence="5">
    <location>
        <begin position="61"/>
        <end position="90"/>
    </location>
</feature>
<evidence type="ECO:0000313" key="6">
    <source>
        <dbReference type="EMBL" id="GGM44516.1"/>
    </source>
</evidence>
<sequence length="150" mass="15175">MSTLPGNSSETVAHTPGRAISVGVWILRVALAAIIAGGGISKLAGDPVMVDMFADIGAGQWLRYLVGALEVSGGVGLLIPALAGLASLGLAVLLTGAVITDQFVLDQSPWPALALLVVAAVIARARWSRTVAVVGTLLRRRATLSNGAVG</sequence>
<evidence type="ECO:0000313" key="7">
    <source>
        <dbReference type="Proteomes" id="UP000655589"/>
    </source>
</evidence>
<gene>
    <name evidence="6" type="ORF">GCM10010102_44900</name>
</gene>
<organism evidence="6 7">
    <name type="scientific">Promicromonospora citrea</name>
    <dbReference type="NCBI Taxonomy" id="43677"/>
    <lineage>
        <taxon>Bacteria</taxon>
        <taxon>Bacillati</taxon>
        <taxon>Actinomycetota</taxon>
        <taxon>Actinomycetes</taxon>
        <taxon>Micrococcales</taxon>
        <taxon>Promicromonosporaceae</taxon>
        <taxon>Promicromonospora</taxon>
    </lineage>
</organism>
<comment type="subcellular location">
    <subcellularLocation>
        <location evidence="1">Membrane</location>
        <topology evidence="1">Multi-pass membrane protein</topology>
    </subcellularLocation>
</comment>
<dbReference type="Proteomes" id="UP000655589">
    <property type="component" value="Unassembled WGS sequence"/>
</dbReference>
<feature type="transmembrane region" description="Helical" evidence="5">
    <location>
        <begin position="20"/>
        <end position="40"/>
    </location>
</feature>
<keyword evidence="4 5" id="KW-0472">Membrane</keyword>
<reference evidence="6" key="2">
    <citation type="submission" date="2020-09" db="EMBL/GenBank/DDBJ databases">
        <authorList>
            <person name="Sun Q."/>
            <person name="Ohkuma M."/>
        </authorList>
    </citation>
    <scope>NUCLEOTIDE SEQUENCE</scope>
    <source>
        <strain evidence="6">JCM 3051</strain>
    </source>
</reference>
<keyword evidence="3 5" id="KW-1133">Transmembrane helix</keyword>
<dbReference type="Pfam" id="PF13564">
    <property type="entry name" value="DoxX_2"/>
    <property type="match status" value="1"/>
</dbReference>
<dbReference type="RefSeq" id="WP_171106630.1">
    <property type="nucleotide sequence ID" value="NZ_BMPT01000031.1"/>
</dbReference>
<keyword evidence="7" id="KW-1185">Reference proteome</keyword>
<evidence type="ECO:0000256" key="4">
    <source>
        <dbReference type="ARBA" id="ARBA00023136"/>
    </source>
</evidence>
<dbReference type="InterPro" id="IPR032808">
    <property type="entry name" value="DoxX"/>
</dbReference>
<evidence type="ECO:0008006" key="8">
    <source>
        <dbReference type="Google" id="ProtNLM"/>
    </source>
</evidence>